<dbReference type="InParanoid" id="A0A671TWJ3"/>
<proteinExistence type="predicted"/>
<feature type="region of interest" description="Disordered" evidence="1">
    <location>
        <begin position="222"/>
        <end position="242"/>
    </location>
</feature>
<dbReference type="AlphaFoldDB" id="A0A671TWJ3"/>
<name>A0A671TWJ3_SPAAU</name>
<dbReference type="PANTHER" id="PTHR12509">
    <property type="entry name" value="SPERMATOGENESIS-ASSOCIATED 4-RELATED"/>
    <property type="match status" value="1"/>
</dbReference>
<reference evidence="3" key="3">
    <citation type="submission" date="2025-09" db="UniProtKB">
        <authorList>
            <consortium name="Ensembl"/>
        </authorList>
    </citation>
    <scope>IDENTIFICATION</scope>
</reference>
<evidence type="ECO:0000313" key="4">
    <source>
        <dbReference type="Proteomes" id="UP000472265"/>
    </source>
</evidence>
<evidence type="ECO:0000259" key="2">
    <source>
        <dbReference type="Pfam" id="PF06294"/>
    </source>
</evidence>
<organism evidence="3 4">
    <name type="scientific">Sparus aurata</name>
    <name type="common">Gilthead sea bream</name>
    <dbReference type="NCBI Taxonomy" id="8175"/>
    <lineage>
        <taxon>Eukaryota</taxon>
        <taxon>Metazoa</taxon>
        <taxon>Chordata</taxon>
        <taxon>Craniata</taxon>
        <taxon>Vertebrata</taxon>
        <taxon>Euteleostomi</taxon>
        <taxon>Actinopterygii</taxon>
        <taxon>Neopterygii</taxon>
        <taxon>Teleostei</taxon>
        <taxon>Neoteleostei</taxon>
        <taxon>Acanthomorphata</taxon>
        <taxon>Eupercaria</taxon>
        <taxon>Spariformes</taxon>
        <taxon>Sparidae</taxon>
        <taxon>Sparus</taxon>
    </lineage>
</organism>
<reference evidence="3" key="1">
    <citation type="submission" date="2021-04" db="EMBL/GenBank/DDBJ databases">
        <authorList>
            <consortium name="Wellcome Sanger Institute Data Sharing"/>
        </authorList>
    </citation>
    <scope>NUCLEOTIDE SEQUENCE [LARGE SCALE GENOMIC DNA]</scope>
</reference>
<dbReference type="Proteomes" id="UP000472265">
    <property type="component" value="Chromosome 18"/>
</dbReference>
<dbReference type="Gene3D" id="1.10.418.10">
    <property type="entry name" value="Calponin-like domain"/>
    <property type="match status" value="1"/>
</dbReference>
<dbReference type="PANTHER" id="PTHR12509:SF8">
    <property type="entry name" value="SPERMATOGENESIS-ASSOCIATED PROTEIN 4"/>
    <property type="match status" value="1"/>
</dbReference>
<reference evidence="3" key="2">
    <citation type="submission" date="2025-08" db="UniProtKB">
        <authorList>
            <consortium name="Ensembl"/>
        </authorList>
    </citation>
    <scope>IDENTIFICATION</scope>
</reference>
<dbReference type="InterPro" id="IPR036872">
    <property type="entry name" value="CH_dom_sf"/>
</dbReference>
<evidence type="ECO:0000313" key="3">
    <source>
        <dbReference type="Ensembl" id="ENSSAUP00010005740.1"/>
    </source>
</evidence>
<dbReference type="InterPro" id="IPR010441">
    <property type="entry name" value="CH_2"/>
</dbReference>
<dbReference type="GO" id="GO:0008017">
    <property type="term" value="F:microtubule binding"/>
    <property type="evidence" value="ECO:0007669"/>
    <property type="project" value="TreeGrafter"/>
</dbReference>
<accession>A0A671TWJ3</accession>
<dbReference type="GO" id="GO:0051493">
    <property type="term" value="P:regulation of cytoskeleton organization"/>
    <property type="evidence" value="ECO:0007669"/>
    <property type="project" value="TreeGrafter"/>
</dbReference>
<keyword evidence="4" id="KW-1185">Reference proteome</keyword>
<dbReference type="FunCoup" id="A0A671TWJ3">
    <property type="interactions" value="14"/>
</dbReference>
<gene>
    <name evidence="3" type="primary">SPATA4</name>
    <name evidence="3" type="synonym">spata4</name>
</gene>
<protein>
    <submittedName>
        <fullName evidence="3">Spermatogenesis associated 4</fullName>
    </submittedName>
</protein>
<sequence length="276" mass="31426">MGRIIKDYTTETLRLSDPAKTANCTKWIHWWSKYAQSVSPLRFISRDFSNGYLVAEIFSHYYPQDFSAHSYDKGTSLSAKQRNWSQIERSLQKQNLHLMKEVVDGTIHYKPGAAELLLQEVYSVVTNRSIRYVQGPEPDFTDQEYQEFLPTVARSTASKAIKNNLTMTEIMAEPDISTNQRKAEVILHRHLEHKAAERVLYPGRFKVKPNLGQLADKNVVSCSRGDERSDSPSSADTASQSCSSSAWRGAAVPFKEIKSVFHHVTVMPVCTSRWQH</sequence>
<feature type="domain" description="CH-like" evidence="2">
    <location>
        <begin position="30"/>
        <end position="122"/>
    </location>
</feature>
<dbReference type="Pfam" id="PF06294">
    <property type="entry name" value="CH_2"/>
    <property type="match status" value="1"/>
</dbReference>
<evidence type="ECO:0000256" key="1">
    <source>
        <dbReference type="SAM" id="MobiDB-lite"/>
    </source>
</evidence>
<dbReference type="GeneTree" id="ENSGT00910000144159"/>
<dbReference type="GO" id="GO:0005930">
    <property type="term" value="C:axoneme"/>
    <property type="evidence" value="ECO:0007669"/>
    <property type="project" value="TreeGrafter"/>
</dbReference>
<feature type="compositionally biased region" description="Low complexity" evidence="1">
    <location>
        <begin position="231"/>
        <end position="242"/>
    </location>
</feature>
<dbReference type="Ensembl" id="ENSSAUT00010006170.1">
    <property type="protein sequence ID" value="ENSSAUP00010005740.1"/>
    <property type="gene ID" value="ENSSAUG00010002919.1"/>
</dbReference>
<dbReference type="InterPro" id="IPR052111">
    <property type="entry name" value="Spermatogenesis_Ciliary_MAP"/>
</dbReference>